<organism evidence="2 3">
    <name type="scientific">Romanomermis culicivorax</name>
    <name type="common">Nematode worm</name>
    <dbReference type="NCBI Taxonomy" id="13658"/>
    <lineage>
        <taxon>Eukaryota</taxon>
        <taxon>Metazoa</taxon>
        <taxon>Ecdysozoa</taxon>
        <taxon>Nematoda</taxon>
        <taxon>Enoplea</taxon>
        <taxon>Dorylaimia</taxon>
        <taxon>Mermithida</taxon>
        <taxon>Mermithoidea</taxon>
        <taxon>Mermithidae</taxon>
        <taxon>Romanomermis</taxon>
    </lineage>
</organism>
<accession>A0A915K4K5</accession>
<proteinExistence type="predicted"/>
<evidence type="ECO:0000256" key="1">
    <source>
        <dbReference type="SAM" id="SignalP"/>
    </source>
</evidence>
<sequence>MLRVIILSTLVAQASAVICQNPSSHYGQLLGHPRALKCEGGRDGQCVAAVMKLCNPLGNGEDVFYMKTEVADQWCKMAFNEHIIWKGGSGMSNDVNGFYVIN</sequence>
<dbReference type="WBParaSite" id="nRc.2.0.1.t33263-RA">
    <property type="protein sequence ID" value="nRc.2.0.1.t33263-RA"/>
    <property type="gene ID" value="nRc.2.0.1.g33263"/>
</dbReference>
<protein>
    <submittedName>
        <fullName evidence="3">Uncharacterized protein</fullName>
    </submittedName>
</protein>
<reference evidence="3" key="1">
    <citation type="submission" date="2022-11" db="UniProtKB">
        <authorList>
            <consortium name="WormBaseParasite"/>
        </authorList>
    </citation>
    <scope>IDENTIFICATION</scope>
</reference>
<dbReference type="Proteomes" id="UP000887565">
    <property type="component" value="Unplaced"/>
</dbReference>
<evidence type="ECO:0000313" key="3">
    <source>
        <dbReference type="WBParaSite" id="nRc.2.0.1.t33263-RA"/>
    </source>
</evidence>
<keyword evidence="1" id="KW-0732">Signal</keyword>
<dbReference type="AlphaFoldDB" id="A0A915K4K5"/>
<name>A0A915K4K5_ROMCU</name>
<evidence type="ECO:0000313" key="2">
    <source>
        <dbReference type="Proteomes" id="UP000887565"/>
    </source>
</evidence>
<feature type="signal peptide" evidence="1">
    <location>
        <begin position="1"/>
        <end position="16"/>
    </location>
</feature>
<keyword evidence="2" id="KW-1185">Reference proteome</keyword>
<feature type="chain" id="PRO_5037962060" evidence="1">
    <location>
        <begin position="17"/>
        <end position="102"/>
    </location>
</feature>